<dbReference type="Proteomes" id="UP000324222">
    <property type="component" value="Unassembled WGS sequence"/>
</dbReference>
<evidence type="ECO:0000313" key="2">
    <source>
        <dbReference type="Proteomes" id="UP000324222"/>
    </source>
</evidence>
<accession>A0A5B7EIA2</accession>
<reference evidence="1 2" key="1">
    <citation type="submission" date="2019-05" db="EMBL/GenBank/DDBJ databases">
        <title>Another draft genome of Portunus trituberculatus and its Hox gene families provides insights of decapod evolution.</title>
        <authorList>
            <person name="Jeong J.-H."/>
            <person name="Song I."/>
            <person name="Kim S."/>
            <person name="Choi T."/>
            <person name="Kim D."/>
            <person name="Ryu S."/>
            <person name="Kim W."/>
        </authorList>
    </citation>
    <scope>NUCLEOTIDE SEQUENCE [LARGE SCALE GENOMIC DNA]</scope>
    <source>
        <tissue evidence="1">Muscle</tissue>
    </source>
</reference>
<gene>
    <name evidence="1" type="ORF">E2C01_026335</name>
</gene>
<dbReference type="AlphaFoldDB" id="A0A5B7EIA2"/>
<keyword evidence="2" id="KW-1185">Reference proteome</keyword>
<evidence type="ECO:0000313" key="1">
    <source>
        <dbReference type="EMBL" id="MPC32997.1"/>
    </source>
</evidence>
<organism evidence="1 2">
    <name type="scientific">Portunus trituberculatus</name>
    <name type="common">Swimming crab</name>
    <name type="synonym">Neptunus trituberculatus</name>
    <dbReference type="NCBI Taxonomy" id="210409"/>
    <lineage>
        <taxon>Eukaryota</taxon>
        <taxon>Metazoa</taxon>
        <taxon>Ecdysozoa</taxon>
        <taxon>Arthropoda</taxon>
        <taxon>Crustacea</taxon>
        <taxon>Multicrustacea</taxon>
        <taxon>Malacostraca</taxon>
        <taxon>Eumalacostraca</taxon>
        <taxon>Eucarida</taxon>
        <taxon>Decapoda</taxon>
        <taxon>Pleocyemata</taxon>
        <taxon>Brachyura</taxon>
        <taxon>Eubrachyura</taxon>
        <taxon>Portunoidea</taxon>
        <taxon>Portunidae</taxon>
        <taxon>Portuninae</taxon>
        <taxon>Portunus</taxon>
    </lineage>
</organism>
<proteinExistence type="predicted"/>
<protein>
    <submittedName>
        <fullName evidence="1">Uncharacterized protein</fullName>
    </submittedName>
</protein>
<name>A0A5B7EIA2_PORTR</name>
<sequence>MSIKLIKLLLESHCRTGKQRWMGGHTIEWSERKHEIKTTLETREHRRTARNLARMDKRLFEG</sequence>
<dbReference type="EMBL" id="VSRR010002739">
    <property type="protein sequence ID" value="MPC32997.1"/>
    <property type="molecule type" value="Genomic_DNA"/>
</dbReference>
<comment type="caution">
    <text evidence="1">The sequence shown here is derived from an EMBL/GenBank/DDBJ whole genome shotgun (WGS) entry which is preliminary data.</text>
</comment>